<evidence type="ECO:0000256" key="2">
    <source>
        <dbReference type="PIRNR" id="PIRNR038901"/>
    </source>
</evidence>
<feature type="region of interest" description="Disordered" evidence="3">
    <location>
        <begin position="1"/>
        <end position="28"/>
    </location>
</feature>
<dbReference type="Pfam" id="PF13086">
    <property type="entry name" value="AAA_11"/>
    <property type="match status" value="1"/>
</dbReference>
<comment type="similarity">
    <text evidence="2">Belongs to the CWF11 family.</text>
</comment>
<dbReference type="InterPro" id="IPR045055">
    <property type="entry name" value="DNA2/NAM7-like"/>
</dbReference>
<comment type="caution">
    <text evidence="9">The sequence shown here is derived from an EMBL/GenBank/DDBJ whole genome shotgun (WGS) entry which is preliminary data.</text>
</comment>
<evidence type="ECO:0000313" key="9">
    <source>
        <dbReference type="EMBL" id="KAH7041014.1"/>
    </source>
</evidence>
<dbReference type="Pfam" id="PF21144">
    <property type="entry name" value="Aquarius_N_3rd"/>
    <property type="match status" value="1"/>
</dbReference>
<dbReference type="Pfam" id="PF13087">
    <property type="entry name" value="AAA_12"/>
    <property type="match status" value="1"/>
</dbReference>
<keyword evidence="1" id="KW-0378">Hydrolase</keyword>
<dbReference type="InterPro" id="IPR032174">
    <property type="entry name" value="Aquarius_N"/>
</dbReference>
<evidence type="ECO:0000256" key="3">
    <source>
        <dbReference type="SAM" id="MobiDB-lite"/>
    </source>
</evidence>
<dbReference type="Pfam" id="PF16399">
    <property type="entry name" value="Aquarius_N_1st"/>
    <property type="match status" value="1"/>
</dbReference>
<dbReference type="SUPFAM" id="SSF52540">
    <property type="entry name" value="P-loop containing nucleoside triphosphate hydrolases"/>
    <property type="match status" value="1"/>
</dbReference>
<reference evidence="9" key="1">
    <citation type="journal article" date="2021" name="Nat. Commun.">
        <title>Genetic determinants of endophytism in the Arabidopsis root mycobiome.</title>
        <authorList>
            <person name="Mesny F."/>
            <person name="Miyauchi S."/>
            <person name="Thiergart T."/>
            <person name="Pickel B."/>
            <person name="Atanasova L."/>
            <person name="Karlsson M."/>
            <person name="Huettel B."/>
            <person name="Barry K.W."/>
            <person name="Haridas S."/>
            <person name="Chen C."/>
            <person name="Bauer D."/>
            <person name="Andreopoulos W."/>
            <person name="Pangilinan J."/>
            <person name="LaButti K."/>
            <person name="Riley R."/>
            <person name="Lipzen A."/>
            <person name="Clum A."/>
            <person name="Drula E."/>
            <person name="Henrissat B."/>
            <person name="Kohler A."/>
            <person name="Grigoriev I.V."/>
            <person name="Martin F.M."/>
            <person name="Hacquard S."/>
        </authorList>
    </citation>
    <scope>NUCLEOTIDE SEQUENCE</scope>
    <source>
        <strain evidence="9">MPI-CAGE-CH-0230</strain>
    </source>
</reference>
<comment type="subcellular location">
    <subcellularLocation>
        <location evidence="2">Nucleus</location>
    </subcellularLocation>
</comment>
<dbReference type="InterPro" id="IPR041677">
    <property type="entry name" value="DNA2/NAM7_AAA_11"/>
</dbReference>
<dbReference type="PANTHER" id="PTHR10887">
    <property type="entry name" value="DNA2/NAM7 HELICASE FAMILY"/>
    <property type="match status" value="1"/>
</dbReference>
<dbReference type="CDD" id="cd18808">
    <property type="entry name" value="SF1_C_Upf1"/>
    <property type="match status" value="1"/>
</dbReference>
<feature type="region of interest" description="Disordered" evidence="3">
    <location>
        <begin position="764"/>
        <end position="786"/>
    </location>
</feature>
<dbReference type="CDD" id="cd17935">
    <property type="entry name" value="EEXXQc_AQR"/>
    <property type="match status" value="1"/>
</dbReference>
<dbReference type="GO" id="GO:0045292">
    <property type="term" value="P:mRNA cis splicing, via spliceosome"/>
    <property type="evidence" value="ECO:0007669"/>
    <property type="project" value="UniProtKB-UniRule"/>
</dbReference>
<feature type="domain" description="DNA2/NAM7 helicase helicase" evidence="4">
    <location>
        <begin position="832"/>
        <end position="1122"/>
    </location>
</feature>
<dbReference type="InterPro" id="IPR048967">
    <property type="entry name" value="Aquarius_insert"/>
</dbReference>
<dbReference type="GO" id="GO:0004386">
    <property type="term" value="F:helicase activity"/>
    <property type="evidence" value="ECO:0007669"/>
    <property type="project" value="InterPro"/>
</dbReference>
<name>A0A9P8YII0_9PEZI</name>
<feature type="domain" description="RNA helicase aquarius insertion" evidence="8">
    <location>
        <begin position="719"/>
        <end position="812"/>
    </location>
</feature>
<accession>A0A9P8YII0</accession>
<proteinExistence type="inferred from homology"/>
<keyword evidence="2" id="KW-0507">mRNA processing</keyword>
<keyword evidence="2" id="KW-0508">mRNA splicing</keyword>
<evidence type="ECO:0000256" key="1">
    <source>
        <dbReference type="ARBA" id="ARBA00022806"/>
    </source>
</evidence>
<dbReference type="InterPro" id="IPR027417">
    <property type="entry name" value="P-loop_NTPase"/>
</dbReference>
<protein>
    <recommendedName>
        <fullName evidence="2">Pre-mRNA-splicing factor</fullName>
    </recommendedName>
</protein>
<dbReference type="Pfam" id="PF21143">
    <property type="entry name" value="Aquarius_N_2nd"/>
    <property type="match status" value="1"/>
</dbReference>
<dbReference type="Proteomes" id="UP000756346">
    <property type="component" value="Unassembled WGS sequence"/>
</dbReference>
<feature type="domain" description="DNA2/NAM7 helicase-like C-terminal" evidence="5">
    <location>
        <begin position="1131"/>
        <end position="1323"/>
    </location>
</feature>
<dbReference type="InterPro" id="IPR041679">
    <property type="entry name" value="DNA2/NAM7-like_C"/>
</dbReference>
<dbReference type="GO" id="GO:0071013">
    <property type="term" value="C:catalytic step 2 spliceosome"/>
    <property type="evidence" value="ECO:0007669"/>
    <property type="project" value="TreeGrafter"/>
</dbReference>
<feature type="domain" description="RNA helicase aquarius beta-barrel" evidence="7">
    <location>
        <begin position="503"/>
        <end position="671"/>
    </location>
</feature>
<dbReference type="PIRSF" id="PIRSF038901">
    <property type="entry name" value="AQR_cwf11"/>
    <property type="match status" value="1"/>
</dbReference>
<dbReference type="GO" id="GO:0005684">
    <property type="term" value="C:U2-type spliceosomal complex"/>
    <property type="evidence" value="ECO:0007669"/>
    <property type="project" value="UniProtKB-UniRule"/>
</dbReference>
<dbReference type="RefSeq" id="XP_046019069.1">
    <property type="nucleotide sequence ID" value="XM_046151124.1"/>
</dbReference>
<evidence type="ECO:0000259" key="4">
    <source>
        <dbReference type="Pfam" id="PF13086"/>
    </source>
</evidence>
<sequence length="1495" mass="167261">MPTVKRLRSGAASKSHDAPAASNSRPTVADLEGENDFAKLANKHWLKPSKSTAKTKVKNDVVNKDIWAVLEKDSFPYKSLVTLEGLQTLESYLWPGYSEDASNNHVLLLALLTNVKARERLATWSLFESRPIDFSSLFRRILSLCLDGSLSVVLRTHLVCFIIHAFQSLDLASVRKECAPLVSIAIWHNISTETKRDALINQTAQTKKAWKASGKRYDSSDDTSKARLRFERSWLYTLTLDFLKMVHKGNASPETLLYCQRFLEFMSDLLSQLPTRRYVNALFKDLHALPLLKLSPLYNDESNGLIREQYGLFSHYMYFPVDDQTGAQFNLSETYGRHCAELAKLQRAALRHFKDKLTVLALSNYAAIDKRSELASLLAPLTDAELVELARVLQLRTEFPQSVAISVNRVVLMEVLLSTFEKRAPFQESARQLSILPTEEDLYASSILRADEYDGSQPLALPKLKLQYLSVGDFLWRAFVLYRCEAFYGIRKDIDSALKRLRPESKRSGETTFSGFSRMALPIQKPSIVEVVPALVGEDIPSAVRAEISLDVRRLAENVRRDWDTLRPDDVVFLVAVDASSQRSVSSNTARYTSEAQKLGLVSVRAAEVIEVMDDKGKQIRDPSAYYNGQSRSHSRRIQLKLDAATFLHDQERTARGKPDVYERINLVVRRSGRENNFKPVLDSIRSLVLSEVPLASWLHENFLGYGDPAGATYKHLANKVSRIDFRDTFLDWQHLIEGLPGKTIEPSEDMSGSFGPPYVLESVDIPVEESTPKPSRKRRRDVEPPALTVEAQNYKVSTYKPPNTGPYPIDAPRLNSVRFTPAQIDAIMSGSQPGLTVVVGPPGTGKTDVATQIINNIYHNFPEQRTLLIAHSNQALNQLFAKIVALDIDERHLLRLGHGEEELSTESSFSKHGRVESFLEIRDRYLREVNRLAASIGAPGAHGNSAETAGYFNSVYIRPAWTKFTEATQAVDVTPATIVDVFPFTTYFSDAPQPLFPLDGDRDTILDIANGCYHHISKMFSELEDVLPFEILRRDRDKANYLLTNEARIVAMTSTHAAMRRSEIASLGFHYDNVVMEEAAQITEVENFIPLAMQKPKDGQMALQRVVLCGDHYQNSPVIQSLAFRHYANLEQSLFSRFVRLGIPVITLDQQGRARPSIAALYQWRYPNLGNLPHVENAEEFKAANAGFKYDYQFINVPDYKGKGETEPTPHFIQNLGEAEYAVAIYQYMRLLGYPASKVSILATYAGQRALIKDVLNHRCAKNPIFGLPKIVTTVDRYQGEQNDYVILSMTRTSRVGYLRDVRRLTVALSRARLGLYILGRREIFEACYELRPAFDLLLQRPDKLALVTGEMFPTQRPHAPLEDAASSSSSDAVVPASTAAEAVMEGIEHLGQYVFEMTNAKVKQLRAERGLLDAEGGGGGGGEASSLVVVGAGDGKDVPLSTIGEDDAEEEEKEEDVEIAAADGDAEDGGEEDEDEDEADEVQDPEPDVKDTV</sequence>
<organism evidence="9 10">
    <name type="scientific">Microdochium trichocladiopsis</name>
    <dbReference type="NCBI Taxonomy" id="1682393"/>
    <lineage>
        <taxon>Eukaryota</taxon>
        <taxon>Fungi</taxon>
        <taxon>Dikarya</taxon>
        <taxon>Ascomycota</taxon>
        <taxon>Pezizomycotina</taxon>
        <taxon>Sordariomycetes</taxon>
        <taxon>Xylariomycetidae</taxon>
        <taxon>Xylariales</taxon>
        <taxon>Microdochiaceae</taxon>
        <taxon>Microdochium</taxon>
    </lineage>
</organism>
<dbReference type="GeneID" id="70180670"/>
<evidence type="ECO:0000259" key="6">
    <source>
        <dbReference type="Pfam" id="PF16399"/>
    </source>
</evidence>
<dbReference type="OrthoDB" id="1879at2759"/>
<dbReference type="PANTHER" id="PTHR10887:SF5">
    <property type="entry name" value="RNA HELICASE AQUARIUS"/>
    <property type="match status" value="1"/>
</dbReference>
<keyword evidence="2" id="KW-0539">Nucleus</keyword>
<comment type="subunit">
    <text evidence="2">Belongs to the 40S cdc5-associated complex (or cwf complex), a spliceosome sub-complex reminiscent of a late-stage spliceosome.</text>
</comment>
<feature type="region of interest" description="Disordered" evidence="3">
    <location>
        <begin position="1416"/>
        <end position="1495"/>
    </location>
</feature>
<dbReference type="GO" id="GO:0003729">
    <property type="term" value="F:mRNA binding"/>
    <property type="evidence" value="ECO:0007669"/>
    <property type="project" value="TreeGrafter"/>
</dbReference>
<evidence type="ECO:0000259" key="7">
    <source>
        <dbReference type="Pfam" id="PF21143"/>
    </source>
</evidence>
<keyword evidence="1" id="KW-0347">Helicase</keyword>
<evidence type="ECO:0000259" key="8">
    <source>
        <dbReference type="Pfam" id="PF21144"/>
    </source>
</evidence>
<dbReference type="EMBL" id="JAGTJQ010000001">
    <property type="protein sequence ID" value="KAH7041014.1"/>
    <property type="molecule type" value="Genomic_DNA"/>
</dbReference>
<keyword evidence="1" id="KW-0067">ATP-binding</keyword>
<dbReference type="Gene3D" id="3.40.50.300">
    <property type="entry name" value="P-loop containing nucleotide triphosphate hydrolases"/>
    <property type="match status" value="2"/>
</dbReference>
<dbReference type="InterPro" id="IPR026300">
    <property type="entry name" value="CWF11_fam"/>
</dbReference>
<feature type="domain" description="RNA helicase aquarius N-terminal" evidence="6">
    <location>
        <begin position="37"/>
        <end position="423"/>
    </location>
</feature>
<evidence type="ECO:0000259" key="5">
    <source>
        <dbReference type="Pfam" id="PF13087"/>
    </source>
</evidence>
<feature type="compositionally biased region" description="Acidic residues" evidence="3">
    <location>
        <begin position="1446"/>
        <end position="1488"/>
    </location>
</feature>
<evidence type="ECO:0000313" key="10">
    <source>
        <dbReference type="Proteomes" id="UP000756346"/>
    </source>
</evidence>
<keyword evidence="1" id="KW-0547">Nucleotide-binding</keyword>
<comment type="function">
    <text evidence="2">Involved in mRNA splicing where it associates with cdc5 and the other cwf proteins as part of the spliceosome.</text>
</comment>
<dbReference type="FunFam" id="3.40.50.300:FF:000507">
    <property type="entry name" value="Pre-mRNA-splicing factor"/>
    <property type="match status" value="1"/>
</dbReference>
<dbReference type="InterPro" id="IPR048966">
    <property type="entry name" value="Aquarius_b-barrel"/>
</dbReference>
<gene>
    <name evidence="9" type="ORF">B0I36DRAFT_260520</name>
</gene>
<dbReference type="InterPro" id="IPR047187">
    <property type="entry name" value="SF1_C_Upf1"/>
</dbReference>
<keyword evidence="10" id="KW-1185">Reference proteome</keyword>